<dbReference type="InterPro" id="IPR001858">
    <property type="entry name" value="Phosphatidylethanolamine-bd_CS"/>
</dbReference>
<dbReference type="InterPro" id="IPR036610">
    <property type="entry name" value="PEBP-like_sf"/>
</dbReference>
<dbReference type="PANTHER" id="PTHR11362:SF82">
    <property type="entry name" value="PHOSPHATIDYLETHANOLAMINE-BINDING PROTEIN 4"/>
    <property type="match status" value="1"/>
</dbReference>
<evidence type="ECO:0000313" key="2">
    <source>
        <dbReference type="EnsemblMetazoa" id="Aqu2.1.40702_001"/>
    </source>
</evidence>
<sequence>MLKSVISTTPLMPLKYTRIYGRIKPKMASFADKFRDNGCVPDVVDTVPSAQAQVVYNGKEVECGAVFTPTQVQNPPQITWPAESGALYTLIMTDPDAPSRTDNKFAEWRHWLVYNIQGSDVSTGSTLCEYIGSGPPKGTGLHRYIFLVFKQPGSITPDEPRLGLSTKDRNNTKARDFVSKYNLTGPIAGNMYQAEWDDYVPKLYASLN</sequence>
<dbReference type="CDD" id="cd00866">
    <property type="entry name" value="PEBP_euk"/>
    <property type="match status" value="1"/>
</dbReference>
<dbReference type="PANTHER" id="PTHR11362">
    <property type="entry name" value="PHOSPHATIDYLETHANOLAMINE-BINDING PROTEIN"/>
    <property type="match status" value="1"/>
</dbReference>
<dbReference type="AlphaFoldDB" id="A0A1X7VKX7"/>
<dbReference type="Gene3D" id="3.90.280.10">
    <property type="entry name" value="PEBP-like"/>
    <property type="match status" value="1"/>
</dbReference>
<dbReference type="OrthoDB" id="2506647at2759"/>
<organism evidence="2">
    <name type="scientific">Amphimedon queenslandica</name>
    <name type="common">Sponge</name>
    <dbReference type="NCBI Taxonomy" id="400682"/>
    <lineage>
        <taxon>Eukaryota</taxon>
        <taxon>Metazoa</taxon>
        <taxon>Porifera</taxon>
        <taxon>Demospongiae</taxon>
        <taxon>Heteroscleromorpha</taxon>
        <taxon>Haplosclerida</taxon>
        <taxon>Niphatidae</taxon>
        <taxon>Amphimedon</taxon>
    </lineage>
</organism>
<dbReference type="STRING" id="400682.A0A1X7VKX7"/>
<dbReference type="OMA" id="QEVICYE"/>
<evidence type="ECO:0008006" key="3">
    <source>
        <dbReference type="Google" id="ProtNLM"/>
    </source>
</evidence>
<dbReference type="eggNOG" id="KOG3346">
    <property type="taxonomic scope" value="Eukaryota"/>
</dbReference>
<protein>
    <recommendedName>
        <fullName evidence="3">Phosphatidylethanolamine-binding protein</fullName>
    </recommendedName>
</protein>
<dbReference type="EnsemblMetazoa" id="Aqu2.1.40702_001">
    <property type="protein sequence ID" value="Aqu2.1.40702_001"/>
    <property type="gene ID" value="Aqu2.1.40702"/>
</dbReference>
<dbReference type="SUPFAM" id="SSF49777">
    <property type="entry name" value="PEBP-like"/>
    <property type="match status" value="1"/>
</dbReference>
<evidence type="ECO:0000256" key="1">
    <source>
        <dbReference type="ARBA" id="ARBA00007091"/>
    </source>
</evidence>
<dbReference type="InterPro" id="IPR008914">
    <property type="entry name" value="PEBP"/>
</dbReference>
<dbReference type="Pfam" id="PF01161">
    <property type="entry name" value="PBP"/>
    <property type="match status" value="1"/>
</dbReference>
<comment type="similarity">
    <text evidence="1">Belongs to the phosphatidylethanolamine-binding protein family.</text>
</comment>
<name>A0A1X7VKX7_AMPQE</name>
<dbReference type="InterPro" id="IPR035810">
    <property type="entry name" value="PEBP_euk"/>
</dbReference>
<accession>A0A1X7VKX7</accession>
<dbReference type="PROSITE" id="PS01220">
    <property type="entry name" value="PBP"/>
    <property type="match status" value="1"/>
</dbReference>
<reference evidence="2" key="1">
    <citation type="submission" date="2017-05" db="UniProtKB">
        <authorList>
            <consortium name="EnsemblMetazoa"/>
        </authorList>
    </citation>
    <scope>IDENTIFICATION</scope>
</reference>
<dbReference type="InParanoid" id="A0A1X7VKX7"/>
<proteinExistence type="inferred from homology"/>